<dbReference type="InterPro" id="IPR047216">
    <property type="entry name" value="Endonuclease_DUF559_bact"/>
</dbReference>
<dbReference type="Pfam" id="PF04480">
    <property type="entry name" value="DUF559"/>
    <property type="match status" value="1"/>
</dbReference>
<gene>
    <name evidence="2" type="ORF">UU93_C0001G0111</name>
</gene>
<comment type="caution">
    <text evidence="2">The sequence shown here is derived from an EMBL/GenBank/DDBJ whole genome shotgun (WGS) entry which is preliminary data.</text>
</comment>
<evidence type="ECO:0000313" key="3">
    <source>
        <dbReference type="Proteomes" id="UP000034160"/>
    </source>
</evidence>
<dbReference type="STRING" id="1618356.UU93_C0001G0111"/>
<proteinExistence type="predicted"/>
<dbReference type="PANTHER" id="PTHR38590">
    <property type="entry name" value="BLL0828 PROTEIN"/>
    <property type="match status" value="1"/>
</dbReference>
<protein>
    <recommendedName>
        <fullName evidence="1">DUF559 domain-containing protein</fullName>
    </recommendedName>
</protein>
<dbReference type="InterPro" id="IPR011335">
    <property type="entry name" value="Restrct_endonuc-II-like"/>
</dbReference>
<sequence length="120" mass="14421">MRRRLVFNAPPLKNRRKQLRNRATEAERILWSCLKNNKLGYKFIRQYSVEGYVVDFYCPDKRLAVELDGEQHKSNVEYDEYRTKLLNAWGVKVIRFWNQEVKEKLTKVLHQIELTLPALP</sequence>
<dbReference type="PANTHER" id="PTHR38590:SF1">
    <property type="entry name" value="BLL0828 PROTEIN"/>
    <property type="match status" value="1"/>
</dbReference>
<dbReference type="EMBL" id="LCCN01000001">
    <property type="protein sequence ID" value="KKS33280.1"/>
    <property type="molecule type" value="Genomic_DNA"/>
</dbReference>
<feature type="domain" description="DUF559" evidence="1">
    <location>
        <begin position="13"/>
        <end position="115"/>
    </location>
</feature>
<organism evidence="2 3">
    <name type="scientific">Candidatus Amesbacteria bacterium GW2011_GWA2_42_12</name>
    <dbReference type="NCBI Taxonomy" id="1618356"/>
    <lineage>
        <taxon>Bacteria</taxon>
        <taxon>Candidatus Amesiibacteriota</taxon>
    </lineage>
</organism>
<name>A0A0G0Y984_9BACT</name>
<accession>A0A0G0Y984</accession>
<dbReference type="CDD" id="cd01038">
    <property type="entry name" value="Endonuclease_DUF559"/>
    <property type="match status" value="1"/>
</dbReference>
<evidence type="ECO:0000313" key="2">
    <source>
        <dbReference type="EMBL" id="KKS33280.1"/>
    </source>
</evidence>
<dbReference type="InterPro" id="IPR007569">
    <property type="entry name" value="DUF559"/>
</dbReference>
<dbReference type="AlphaFoldDB" id="A0A0G0Y984"/>
<dbReference type="Proteomes" id="UP000034160">
    <property type="component" value="Unassembled WGS sequence"/>
</dbReference>
<dbReference type="Gene3D" id="3.40.960.10">
    <property type="entry name" value="VSR Endonuclease"/>
    <property type="match status" value="1"/>
</dbReference>
<reference evidence="2 3" key="1">
    <citation type="journal article" date="2015" name="Nature">
        <title>rRNA introns, odd ribosomes, and small enigmatic genomes across a large radiation of phyla.</title>
        <authorList>
            <person name="Brown C.T."/>
            <person name="Hug L.A."/>
            <person name="Thomas B.C."/>
            <person name="Sharon I."/>
            <person name="Castelle C.J."/>
            <person name="Singh A."/>
            <person name="Wilkins M.J."/>
            <person name="Williams K.H."/>
            <person name="Banfield J.F."/>
        </authorList>
    </citation>
    <scope>NUCLEOTIDE SEQUENCE [LARGE SCALE GENOMIC DNA]</scope>
</reference>
<dbReference type="SUPFAM" id="SSF52980">
    <property type="entry name" value="Restriction endonuclease-like"/>
    <property type="match status" value="1"/>
</dbReference>
<evidence type="ECO:0000259" key="1">
    <source>
        <dbReference type="Pfam" id="PF04480"/>
    </source>
</evidence>